<dbReference type="PANTHER" id="PTHR45971:SF1">
    <property type="entry name" value="RUBICON, ISOFORM A"/>
    <property type="match status" value="1"/>
</dbReference>
<feature type="compositionally biased region" description="Low complexity" evidence="5">
    <location>
        <begin position="984"/>
        <end position="993"/>
    </location>
</feature>
<evidence type="ECO:0000256" key="2">
    <source>
        <dbReference type="ARBA" id="ARBA00022553"/>
    </source>
</evidence>
<dbReference type="GO" id="GO:0006914">
    <property type="term" value="P:autophagy"/>
    <property type="evidence" value="ECO:0007669"/>
    <property type="project" value="UniProtKB-KW"/>
</dbReference>
<dbReference type="InterPro" id="IPR052428">
    <property type="entry name" value="Autophagy_HostDef_Reg"/>
</dbReference>
<organism evidence="7 8">
    <name type="scientific">Pomacea canaliculata</name>
    <name type="common">Golden apple snail</name>
    <dbReference type="NCBI Taxonomy" id="400727"/>
    <lineage>
        <taxon>Eukaryota</taxon>
        <taxon>Metazoa</taxon>
        <taxon>Spiralia</taxon>
        <taxon>Lophotrochozoa</taxon>
        <taxon>Mollusca</taxon>
        <taxon>Gastropoda</taxon>
        <taxon>Caenogastropoda</taxon>
        <taxon>Architaenioglossa</taxon>
        <taxon>Ampullarioidea</taxon>
        <taxon>Ampullariidae</taxon>
        <taxon>Pomacea</taxon>
    </lineage>
</organism>
<evidence type="ECO:0000256" key="4">
    <source>
        <dbReference type="ARBA" id="ARBA00023006"/>
    </source>
</evidence>
<dbReference type="Pfam" id="PF21054">
    <property type="entry name" value="RUBC_PIKBD"/>
    <property type="match status" value="1"/>
</dbReference>
<dbReference type="PROSITE" id="PS50826">
    <property type="entry name" value="RUN"/>
    <property type="match status" value="1"/>
</dbReference>
<sequence length="1008" mass="112133">MAEQEEEGSSERWVEECHNLLMALKSTIEGILAMQSSNVWSTYGGFKRVCGQMESVLSHRIKHSQMHSPSDGVFWSFIRGLKWLRPGMTSTLEQVRRAARSGNHSGLGQLWLHESLQNHTLSSQLAILASDPEHLRYHYHDGAFLRNSDFVQAMLICLRAVELNKVAVLADIDPKILQKRTKSIHYHNSPSTSPSVMSVDDLYADIQSVPVMHPAYSISRGTETLSPPRPDVMFSISGDHSGGAGAESTHSAEVSVPSCTMPSADRYTTSPTLNVFISSSPNTISLYDHTLVDPLSSIYSTSPPLIEEHPPVFHNIQDHPQSQSRLGQHRETLRKCLSESYASDSFQQYHLTGCKEVYIPPTDTSGDNNEKNVRSNPRLGTSNGAVSAGVKHSVEVASIYKLGHKRSQSDFGVGAASARNSDFAPSPDLGNGAEPSEGKTAESAASSAAGKTSQRTSQASIPGLHRRDSFFQPPAKGQSLVSYLSEQDFNCCATLETENAHFTIADILISVFEQMKWENTLKRQSLMDTVSDEEESDDEIAELKQRIRIRRRERLVEKSKRFSANSDGMNDTNTGSSQAASSPFSSHDFSSLSGSSDSEELDSELELTFSGNEPSNLALLKISGLSLSMASLYSAADLQKRGKSPEPTGLDQQGSTEKSNFSAEAIALSLLSQFSEKRLPKASELDWLVSEKDVPQALLPLPNSYPISPDDGENADLMQTAYQTKLRGNLEWAPPRAQIIFTVHSQEKRSVVLSRQNMRCAGCGAKTEPGFVKRLRYCEYMGKYFCQCCHSNSMEVIPGRIIMRWDFTQYYVSNFARDVLQKIHQQPLFHVEAINPALYRKVRLLDTVRDLRRQLGHLIVFLNICRRSTKLLEEMTSLRRHWAEDDDIYSVEDFLMVRSGEMVAQLKQFVSEAISHVEGCQLCQGLGFICELCQDQGVIFPFQLGRVTLCPVCQACFHRSCFIPGKCPKCSRMEIRRKRQTQISPSTETPPSEHSNIKEQKEEVAASS</sequence>
<feature type="compositionally biased region" description="Polar residues" evidence="5">
    <location>
        <begin position="562"/>
        <end position="575"/>
    </location>
</feature>
<keyword evidence="2" id="KW-0597">Phosphoprotein</keyword>
<feature type="region of interest" description="Disordered" evidence="5">
    <location>
        <begin position="558"/>
        <end position="597"/>
    </location>
</feature>
<evidence type="ECO:0000313" key="7">
    <source>
        <dbReference type="EMBL" id="PVD19048.1"/>
    </source>
</evidence>
<comment type="subcellular location">
    <subcellularLocation>
        <location evidence="1">Late endosome</location>
    </subcellularLocation>
</comment>
<name>A0A2T7NCZ3_POMCA</name>
<reference evidence="7 8" key="1">
    <citation type="submission" date="2018-04" db="EMBL/GenBank/DDBJ databases">
        <title>The genome of golden apple snail Pomacea canaliculata provides insight into stress tolerance and invasive adaptation.</title>
        <authorList>
            <person name="Liu C."/>
            <person name="Liu B."/>
            <person name="Ren Y."/>
            <person name="Zhang Y."/>
            <person name="Wang H."/>
            <person name="Li S."/>
            <person name="Jiang F."/>
            <person name="Yin L."/>
            <person name="Zhang G."/>
            <person name="Qian W."/>
            <person name="Fan W."/>
        </authorList>
    </citation>
    <scope>NUCLEOTIDE SEQUENCE [LARGE SCALE GENOMIC DNA]</scope>
    <source>
        <strain evidence="7">SZHN2017</strain>
        <tissue evidence="7">Muscle</tissue>
    </source>
</reference>
<dbReference type="EMBL" id="PZQS01000014">
    <property type="protein sequence ID" value="PVD19048.1"/>
    <property type="molecule type" value="Genomic_DNA"/>
</dbReference>
<gene>
    <name evidence="7" type="ORF">C0Q70_21607</name>
</gene>
<dbReference type="STRING" id="400727.A0A2T7NCZ3"/>
<dbReference type="GO" id="GO:1901981">
    <property type="term" value="F:phosphatidylinositol phosphate binding"/>
    <property type="evidence" value="ECO:0007669"/>
    <property type="project" value="TreeGrafter"/>
</dbReference>
<dbReference type="InterPro" id="IPR037213">
    <property type="entry name" value="Run_dom_sf"/>
</dbReference>
<feature type="compositionally biased region" description="Polar residues" evidence="5">
    <location>
        <begin position="374"/>
        <end position="385"/>
    </location>
</feature>
<dbReference type="Proteomes" id="UP000245119">
    <property type="component" value="Linkage Group LG14"/>
</dbReference>
<dbReference type="SMART" id="SM01175">
    <property type="entry name" value="DUF4206"/>
    <property type="match status" value="1"/>
</dbReference>
<feature type="compositionally biased region" description="Polar residues" evidence="5">
    <location>
        <begin position="443"/>
        <end position="460"/>
    </location>
</feature>
<protein>
    <recommendedName>
        <fullName evidence="6">RUN domain-containing protein</fullName>
    </recommendedName>
</protein>
<evidence type="ECO:0000256" key="5">
    <source>
        <dbReference type="SAM" id="MobiDB-lite"/>
    </source>
</evidence>
<dbReference type="GO" id="GO:0005770">
    <property type="term" value="C:late endosome"/>
    <property type="evidence" value="ECO:0007669"/>
    <property type="project" value="UniProtKB-SubCell"/>
</dbReference>
<evidence type="ECO:0000256" key="3">
    <source>
        <dbReference type="ARBA" id="ARBA00022753"/>
    </source>
</evidence>
<evidence type="ECO:0000313" key="8">
    <source>
        <dbReference type="Proteomes" id="UP000245119"/>
    </source>
</evidence>
<dbReference type="AlphaFoldDB" id="A0A2T7NCZ3"/>
<dbReference type="Pfam" id="PF13901">
    <property type="entry name" value="RH_dom"/>
    <property type="match status" value="1"/>
</dbReference>
<keyword evidence="4" id="KW-0072">Autophagy</keyword>
<dbReference type="Pfam" id="PF02759">
    <property type="entry name" value="RUN"/>
    <property type="match status" value="1"/>
</dbReference>
<dbReference type="InterPro" id="IPR004012">
    <property type="entry name" value="Run_dom"/>
</dbReference>
<dbReference type="Gene3D" id="1.20.58.900">
    <property type="match status" value="1"/>
</dbReference>
<dbReference type="SUPFAM" id="SSF140741">
    <property type="entry name" value="RUN domain-like"/>
    <property type="match status" value="1"/>
</dbReference>
<proteinExistence type="predicted"/>
<accession>A0A2T7NCZ3</accession>
<feature type="region of interest" description="Disordered" evidence="5">
    <location>
        <begin position="359"/>
        <end position="386"/>
    </location>
</feature>
<keyword evidence="3" id="KW-0967">Endosome</keyword>
<evidence type="ECO:0000259" key="6">
    <source>
        <dbReference type="PROSITE" id="PS50826"/>
    </source>
</evidence>
<feature type="region of interest" description="Disordered" evidence="5">
    <location>
        <begin position="638"/>
        <end position="658"/>
    </location>
</feature>
<feature type="domain" description="RUN" evidence="6">
    <location>
        <begin position="40"/>
        <end position="171"/>
    </location>
</feature>
<dbReference type="CDD" id="cd17686">
    <property type="entry name" value="RUN_RUBCN"/>
    <property type="match status" value="1"/>
</dbReference>
<feature type="region of interest" description="Disordered" evidence="5">
    <location>
        <begin position="978"/>
        <end position="1008"/>
    </location>
</feature>
<dbReference type="InterPro" id="IPR025258">
    <property type="entry name" value="RH_dom"/>
</dbReference>
<dbReference type="PANTHER" id="PTHR45971">
    <property type="entry name" value="PHOX (PX) DOMAIN-CONTAINING PROTEIN"/>
    <property type="match status" value="1"/>
</dbReference>
<dbReference type="InterPro" id="IPR048569">
    <property type="entry name" value="RUBC_PIKBD"/>
</dbReference>
<keyword evidence="8" id="KW-1185">Reference proteome</keyword>
<feature type="compositionally biased region" description="Low complexity" evidence="5">
    <location>
        <begin position="576"/>
        <end position="596"/>
    </location>
</feature>
<feature type="compositionally biased region" description="Basic and acidic residues" evidence="5">
    <location>
        <begin position="995"/>
        <end position="1008"/>
    </location>
</feature>
<dbReference type="OrthoDB" id="10067503at2759"/>
<evidence type="ECO:0000256" key="1">
    <source>
        <dbReference type="ARBA" id="ARBA00004603"/>
    </source>
</evidence>
<comment type="caution">
    <text evidence="7">The sequence shown here is derived from an EMBL/GenBank/DDBJ whole genome shotgun (WGS) entry which is preliminary data.</text>
</comment>
<feature type="region of interest" description="Disordered" evidence="5">
    <location>
        <begin position="412"/>
        <end position="472"/>
    </location>
</feature>
<dbReference type="OMA" id="CADLEKX"/>